<proteinExistence type="predicted"/>
<protein>
    <submittedName>
        <fullName evidence="2">Uncharacterized protein</fullName>
    </submittedName>
</protein>
<dbReference type="OrthoDB" id="10569889at2759"/>
<accession>A0A8E2DP90</accession>
<sequence>MVIVAVCEHCGVPISPGQKAPAGVKLPCSRVYHVACLESLKRARSRARGLTAAQHERSHYTPELGDPCHPGHIFPCAAGRDGHAFDDPPPPYSPRADAGSSRPVATGVILASPQHRDALSQLRSSAERSESRSVYMCARLIVCPT</sequence>
<evidence type="ECO:0000313" key="3">
    <source>
        <dbReference type="Proteomes" id="UP000250043"/>
    </source>
</evidence>
<dbReference type="Proteomes" id="UP000250043">
    <property type="component" value="Unassembled WGS sequence"/>
</dbReference>
<evidence type="ECO:0000313" key="2">
    <source>
        <dbReference type="EMBL" id="OCH93241.1"/>
    </source>
</evidence>
<organism evidence="2 3">
    <name type="scientific">Obba rivulosa</name>
    <dbReference type="NCBI Taxonomy" id="1052685"/>
    <lineage>
        <taxon>Eukaryota</taxon>
        <taxon>Fungi</taxon>
        <taxon>Dikarya</taxon>
        <taxon>Basidiomycota</taxon>
        <taxon>Agaricomycotina</taxon>
        <taxon>Agaricomycetes</taxon>
        <taxon>Polyporales</taxon>
        <taxon>Gelatoporiaceae</taxon>
        <taxon>Obba</taxon>
    </lineage>
</organism>
<evidence type="ECO:0000256" key="1">
    <source>
        <dbReference type="SAM" id="MobiDB-lite"/>
    </source>
</evidence>
<dbReference type="AlphaFoldDB" id="A0A8E2DP90"/>
<keyword evidence="3" id="KW-1185">Reference proteome</keyword>
<name>A0A8E2DP90_9APHY</name>
<feature type="region of interest" description="Disordered" evidence="1">
    <location>
        <begin position="79"/>
        <end position="103"/>
    </location>
</feature>
<dbReference type="EMBL" id="KV722357">
    <property type="protein sequence ID" value="OCH93241.1"/>
    <property type="molecule type" value="Genomic_DNA"/>
</dbReference>
<reference evidence="2 3" key="1">
    <citation type="submission" date="2016-07" db="EMBL/GenBank/DDBJ databases">
        <title>Draft genome of the white-rot fungus Obba rivulosa 3A-2.</title>
        <authorList>
            <consortium name="DOE Joint Genome Institute"/>
            <person name="Miettinen O."/>
            <person name="Riley R."/>
            <person name="Acob R."/>
            <person name="Barry K."/>
            <person name="Cullen D."/>
            <person name="De Vries R."/>
            <person name="Hainaut M."/>
            <person name="Hatakka A."/>
            <person name="Henrissat B."/>
            <person name="Hilden K."/>
            <person name="Kuo R."/>
            <person name="Labutti K."/>
            <person name="Lipzen A."/>
            <person name="Makela M.R."/>
            <person name="Sandor L."/>
            <person name="Spatafora J.W."/>
            <person name="Grigoriev I.V."/>
            <person name="Hibbett D.S."/>
        </authorList>
    </citation>
    <scope>NUCLEOTIDE SEQUENCE [LARGE SCALE GENOMIC DNA]</scope>
    <source>
        <strain evidence="2 3">3A-2</strain>
    </source>
</reference>
<gene>
    <name evidence="2" type="ORF">OBBRIDRAFT_790416</name>
</gene>